<dbReference type="InterPro" id="IPR018114">
    <property type="entry name" value="TRYPSIN_HIS"/>
</dbReference>
<keyword evidence="2" id="KW-1015">Disulfide bond</keyword>
<gene>
    <name evidence="5" type="ORF">ACFSYJ_17435</name>
</gene>
<dbReference type="SUPFAM" id="SSF50494">
    <property type="entry name" value="Trypsin-like serine proteases"/>
    <property type="match status" value="1"/>
</dbReference>
<proteinExistence type="inferred from homology"/>
<dbReference type="RefSeq" id="WP_345397738.1">
    <property type="nucleotide sequence ID" value="NZ_BAABHG010000009.1"/>
</dbReference>
<protein>
    <submittedName>
        <fullName evidence="5">S1 family peptidase</fullName>
    </submittedName>
</protein>
<dbReference type="PROSITE" id="PS50240">
    <property type="entry name" value="TRYPSIN_DOM"/>
    <property type="match status" value="1"/>
</dbReference>
<comment type="similarity">
    <text evidence="1">Belongs to the peptidase S1 family.</text>
</comment>
<comment type="caution">
    <text evidence="5">The sequence shown here is derived from an EMBL/GenBank/DDBJ whole genome shotgun (WGS) entry which is preliminary data.</text>
</comment>
<dbReference type="InterPro" id="IPR043504">
    <property type="entry name" value="Peptidase_S1_PA_chymotrypsin"/>
</dbReference>
<dbReference type="SMART" id="SM00020">
    <property type="entry name" value="Tryp_SPc"/>
    <property type="match status" value="1"/>
</dbReference>
<dbReference type="PROSITE" id="PS00134">
    <property type="entry name" value="TRYPSIN_HIS"/>
    <property type="match status" value="1"/>
</dbReference>
<evidence type="ECO:0000256" key="2">
    <source>
        <dbReference type="ARBA" id="ARBA00023157"/>
    </source>
</evidence>
<feature type="chain" id="PRO_5045379811" evidence="3">
    <location>
        <begin position="29"/>
        <end position="254"/>
    </location>
</feature>
<evidence type="ECO:0000259" key="4">
    <source>
        <dbReference type="PROSITE" id="PS50240"/>
    </source>
</evidence>
<sequence length="254" mass="25634">MRTLVKKALSVGAVVAAAGMLAASPANAVANGTPATAGTYPFSVKFTMTNIPKPDGGTRDSACSGALIAPQWVITAGHCFHDVNGTRVSGPVPYPTTAALGKVDLADNGGHVLDVVEVHQSDVNDISLGKLASPVTDIQPLAVGKDVPVVDQKVTLAGWGATSSVNPTPSTHLNLGTLKVSGLAPSTVNVVGVAPAADTSACTYDSGAPYFVPKGTKEGMLVSIESDGPDCPHTTPETTSRVDVVAEWIAGVIG</sequence>
<evidence type="ECO:0000256" key="3">
    <source>
        <dbReference type="SAM" id="SignalP"/>
    </source>
</evidence>
<dbReference type="InterPro" id="IPR050430">
    <property type="entry name" value="Peptidase_S1"/>
</dbReference>
<feature type="domain" description="Peptidase S1" evidence="4">
    <location>
        <begin position="29"/>
        <end position="254"/>
    </location>
</feature>
<dbReference type="InterPro" id="IPR009003">
    <property type="entry name" value="Peptidase_S1_PA"/>
</dbReference>
<name>A0ABW5GHS9_9PSEU</name>
<dbReference type="Gene3D" id="2.40.10.10">
    <property type="entry name" value="Trypsin-like serine proteases"/>
    <property type="match status" value="1"/>
</dbReference>
<evidence type="ECO:0000313" key="5">
    <source>
        <dbReference type="EMBL" id="MFD2460395.1"/>
    </source>
</evidence>
<reference evidence="6" key="1">
    <citation type="journal article" date="2019" name="Int. J. Syst. Evol. Microbiol.">
        <title>The Global Catalogue of Microorganisms (GCM) 10K type strain sequencing project: providing services to taxonomists for standard genome sequencing and annotation.</title>
        <authorList>
            <consortium name="The Broad Institute Genomics Platform"/>
            <consortium name="The Broad Institute Genome Sequencing Center for Infectious Disease"/>
            <person name="Wu L."/>
            <person name="Ma J."/>
        </authorList>
    </citation>
    <scope>NUCLEOTIDE SEQUENCE [LARGE SCALE GENOMIC DNA]</scope>
    <source>
        <strain evidence="6">CGMCC 4.7643</strain>
    </source>
</reference>
<dbReference type="EMBL" id="JBHUKU010000008">
    <property type="protein sequence ID" value="MFD2460395.1"/>
    <property type="molecule type" value="Genomic_DNA"/>
</dbReference>
<feature type="signal peptide" evidence="3">
    <location>
        <begin position="1"/>
        <end position="28"/>
    </location>
</feature>
<accession>A0ABW5GHS9</accession>
<organism evidence="5 6">
    <name type="scientific">Amycolatopsis samaneae</name>
    <dbReference type="NCBI Taxonomy" id="664691"/>
    <lineage>
        <taxon>Bacteria</taxon>
        <taxon>Bacillati</taxon>
        <taxon>Actinomycetota</taxon>
        <taxon>Actinomycetes</taxon>
        <taxon>Pseudonocardiales</taxon>
        <taxon>Pseudonocardiaceae</taxon>
        <taxon>Amycolatopsis</taxon>
    </lineage>
</organism>
<keyword evidence="6" id="KW-1185">Reference proteome</keyword>
<keyword evidence="3" id="KW-0732">Signal</keyword>
<dbReference type="Proteomes" id="UP001597419">
    <property type="component" value="Unassembled WGS sequence"/>
</dbReference>
<dbReference type="PANTHER" id="PTHR24276">
    <property type="entry name" value="POLYSERASE-RELATED"/>
    <property type="match status" value="1"/>
</dbReference>
<dbReference type="InterPro" id="IPR001314">
    <property type="entry name" value="Peptidase_S1A"/>
</dbReference>
<dbReference type="Pfam" id="PF00089">
    <property type="entry name" value="Trypsin"/>
    <property type="match status" value="1"/>
</dbReference>
<dbReference type="PRINTS" id="PR00722">
    <property type="entry name" value="CHYMOTRYPSIN"/>
</dbReference>
<dbReference type="PANTHER" id="PTHR24276:SF98">
    <property type="entry name" value="FI18310P1-RELATED"/>
    <property type="match status" value="1"/>
</dbReference>
<dbReference type="InterPro" id="IPR001254">
    <property type="entry name" value="Trypsin_dom"/>
</dbReference>
<evidence type="ECO:0000256" key="1">
    <source>
        <dbReference type="ARBA" id="ARBA00007664"/>
    </source>
</evidence>
<evidence type="ECO:0000313" key="6">
    <source>
        <dbReference type="Proteomes" id="UP001597419"/>
    </source>
</evidence>